<keyword evidence="6 7" id="KW-0472">Membrane</keyword>
<dbReference type="InterPro" id="IPR051393">
    <property type="entry name" value="ABC_transporter_permease"/>
</dbReference>
<feature type="transmembrane region" description="Helical" evidence="7">
    <location>
        <begin position="258"/>
        <end position="278"/>
    </location>
</feature>
<evidence type="ECO:0000256" key="3">
    <source>
        <dbReference type="ARBA" id="ARBA00022475"/>
    </source>
</evidence>
<dbReference type="Pfam" id="PF00528">
    <property type="entry name" value="BPD_transp_1"/>
    <property type="match status" value="1"/>
</dbReference>
<gene>
    <name evidence="9" type="primary">melD_8</name>
    <name evidence="9" type="ORF">PAECIP111891_03143</name>
</gene>
<evidence type="ECO:0000256" key="4">
    <source>
        <dbReference type="ARBA" id="ARBA00022692"/>
    </source>
</evidence>
<evidence type="ECO:0000256" key="1">
    <source>
        <dbReference type="ARBA" id="ARBA00004651"/>
    </source>
</evidence>
<feature type="transmembrane region" description="Helical" evidence="7">
    <location>
        <begin position="193"/>
        <end position="214"/>
    </location>
</feature>
<evidence type="ECO:0000313" key="10">
    <source>
        <dbReference type="Proteomes" id="UP000838821"/>
    </source>
</evidence>
<comment type="caution">
    <text evidence="9">The sequence shown here is derived from an EMBL/GenBank/DDBJ whole genome shotgun (WGS) entry which is preliminary data.</text>
</comment>
<keyword evidence="2 7" id="KW-0813">Transport</keyword>
<dbReference type="InterPro" id="IPR035906">
    <property type="entry name" value="MetI-like_sf"/>
</dbReference>
<dbReference type="PROSITE" id="PS50928">
    <property type="entry name" value="ABC_TM1"/>
    <property type="match status" value="1"/>
</dbReference>
<dbReference type="PANTHER" id="PTHR30193:SF37">
    <property type="entry name" value="INNER MEMBRANE ABC TRANSPORTER PERMEASE PROTEIN YCJO"/>
    <property type="match status" value="1"/>
</dbReference>
<accession>A0ABM9CB48</accession>
<dbReference type="PANTHER" id="PTHR30193">
    <property type="entry name" value="ABC TRANSPORTER PERMEASE PROTEIN"/>
    <property type="match status" value="1"/>
</dbReference>
<dbReference type="Gene3D" id="1.10.3720.10">
    <property type="entry name" value="MetI-like"/>
    <property type="match status" value="1"/>
</dbReference>
<feature type="transmembrane region" description="Helical" evidence="7">
    <location>
        <begin position="12"/>
        <end position="31"/>
    </location>
</feature>
<dbReference type="InterPro" id="IPR000515">
    <property type="entry name" value="MetI-like"/>
</dbReference>
<comment type="similarity">
    <text evidence="7">Belongs to the binding-protein-dependent transport system permease family.</text>
</comment>
<dbReference type="CDD" id="cd06261">
    <property type="entry name" value="TM_PBP2"/>
    <property type="match status" value="1"/>
</dbReference>
<evidence type="ECO:0000256" key="6">
    <source>
        <dbReference type="ARBA" id="ARBA00023136"/>
    </source>
</evidence>
<protein>
    <submittedName>
        <fullName evidence="9">Melibiose/raffinose/stachyose import permease protein MelD</fullName>
    </submittedName>
</protein>
<keyword evidence="10" id="KW-1185">Reference proteome</keyword>
<feature type="transmembrane region" description="Helical" evidence="7">
    <location>
        <begin position="106"/>
        <end position="127"/>
    </location>
</feature>
<evidence type="ECO:0000259" key="8">
    <source>
        <dbReference type="PROSITE" id="PS50928"/>
    </source>
</evidence>
<evidence type="ECO:0000256" key="2">
    <source>
        <dbReference type="ARBA" id="ARBA00022448"/>
    </source>
</evidence>
<evidence type="ECO:0000256" key="7">
    <source>
        <dbReference type="RuleBase" id="RU363032"/>
    </source>
</evidence>
<dbReference type="EMBL" id="CAKMMW010000008">
    <property type="protein sequence ID" value="CAH1208022.1"/>
    <property type="molecule type" value="Genomic_DNA"/>
</dbReference>
<dbReference type="Proteomes" id="UP000838821">
    <property type="component" value="Unassembled WGS sequence"/>
</dbReference>
<comment type="subcellular location">
    <subcellularLocation>
        <location evidence="1 7">Cell membrane</location>
        <topology evidence="1 7">Multi-pass membrane protein</topology>
    </subcellularLocation>
</comment>
<reference evidence="9" key="1">
    <citation type="submission" date="2022-01" db="EMBL/GenBank/DDBJ databases">
        <authorList>
            <person name="Criscuolo A."/>
        </authorList>
    </citation>
    <scope>NUCLEOTIDE SEQUENCE</scope>
    <source>
        <strain evidence="9">CIP111891</strain>
    </source>
</reference>
<dbReference type="SUPFAM" id="SSF161098">
    <property type="entry name" value="MetI-like"/>
    <property type="match status" value="1"/>
</dbReference>
<feature type="domain" description="ABC transmembrane type-1" evidence="8">
    <location>
        <begin position="69"/>
        <end position="274"/>
    </location>
</feature>
<keyword evidence="5 7" id="KW-1133">Transmembrane helix</keyword>
<feature type="transmembrane region" description="Helical" evidence="7">
    <location>
        <begin position="147"/>
        <end position="172"/>
    </location>
</feature>
<keyword evidence="4 7" id="KW-0812">Transmembrane</keyword>
<feature type="transmembrane region" description="Helical" evidence="7">
    <location>
        <begin position="73"/>
        <end position="94"/>
    </location>
</feature>
<proteinExistence type="inferred from homology"/>
<keyword evidence="3" id="KW-1003">Cell membrane</keyword>
<evidence type="ECO:0000256" key="5">
    <source>
        <dbReference type="ARBA" id="ARBA00022989"/>
    </source>
</evidence>
<name>A0ABM9CB48_9BACL</name>
<evidence type="ECO:0000313" key="9">
    <source>
        <dbReference type="EMBL" id="CAH1208022.1"/>
    </source>
</evidence>
<organism evidence="9 10">
    <name type="scientific">Paenibacillus allorhizoplanae</name>
    <dbReference type="NCBI Taxonomy" id="2905648"/>
    <lineage>
        <taxon>Bacteria</taxon>
        <taxon>Bacillati</taxon>
        <taxon>Bacillota</taxon>
        <taxon>Bacilli</taxon>
        <taxon>Bacillales</taxon>
        <taxon>Paenibacillaceae</taxon>
        <taxon>Paenibacillus</taxon>
    </lineage>
</organism>
<sequence length="285" mass="32513">MKRKYRDEFVKFTFLIPALLFFSLVVLIPFFRGLNIAFTNWDGIADHYKYVGFHNLVQLFKDNDVLPPLKNTLFFALVTTFFVNVFGLLLAVLLDVKFKGVNVLKTVIFMPMVISLVLAAIIWQYVYSDIFPILFHTNGGLLGSPSTVMWGLAIICIWKETGLAMVIYFAGLQTIPKDMYESARIDGASSTQQFFKITIPLLMPAFTYCIPLWLGTGLRQFDYSVVATKGGPGRASETMAMYVYNYEFPYFKAGYGQMAALVLFVMILIITVIVTQFLRRREVEY</sequence>
<dbReference type="RefSeq" id="WP_236288497.1">
    <property type="nucleotide sequence ID" value="NZ_CAKMMW010000008.1"/>
</dbReference>